<gene>
    <name evidence="2" type="ORF">FCALED_LOCUS16765</name>
</gene>
<dbReference type="Proteomes" id="UP000789570">
    <property type="component" value="Unassembled WGS sequence"/>
</dbReference>
<dbReference type="EMBL" id="CAJVPQ010021486">
    <property type="protein sequence ID" value="CAG8758485.1"/>
    <property type="molecule type" value="Genomic_DNA"/>
</dbReference>
<evidence type="ECO:0000313" key="2">
    <source>
        <dbReference type="EMBL" id="CAG8758485.1"/>
    </source>
</evidence>
<comment type="caution">
    <text evidence="2">The sequence shown here is derived from an EMBL/GenBank/DDBJ whole genome shotgun (WGS) entry which is preliminary data.</text>
</comment>
<feature type="compositionally biased region" description="Polar residues" evidence="1">
    <location>
        <begin position="28"/>
        <end position="38"/>
    </location>
</feature>
<keyword evidence="3" id="KW-1185">Reference proteome</keyword>
<dbReference type="AlphaFoldDB" id="A0A9N9NTB5"/>
<proteinExistence type="predicted"/>
<organism evidence="2 3">
    <name type="scientific">Funneliformis caledonium</name>
    <dbReference type="NCBI Taxonomy" id="1117310"/>
    <lineage>
        <taxon>Eukaryota</taxon>
        <taxon>Fungi</taxon>
        <taxon>Fungi incertae sedis</taxon>
        <taxon>Mucoromycota</taxon>
        <taxon>Glomeromycotina</taxon>
        <taxon>Glomeromycetes</taxon>
        <taxon>Glomerales</taxon>
        <taxon>Glomeraceae</taxon>
        <taxon>Funneliformis</taxon>
    </lineage>
</organism>
<reference evidence="2" key="1">
    <citation type="submission" date="2021-06" db="EMBL/GenBank/DDBJ databases">
        <authorList>
            <person name="Kallberg Y."/>
            <person name="Tangrot J."/>
            <person name="Rosling A."/>
        </authorList>
    </citation>
    <scope>NUCLEOTIDE SEQUENCE</scope>
    <source>
        <strain evidence="2">UK204</strain>
    </source>
</reference>
<evidence type="ECO:0000256" key="1">
    <source>
        <dbReference type="SAM" id="MobiDB-lite"/>
    </source>
</evidence>
<protein>
    <submittedName>
        <fullName evidence="2">15432_t:CDS:1</fullName>
    </submittedName>
</protein>
<feature type="non-terminal residue" evidence="2">
    <location>
        <position position="1"/>
    </location>
</feature>
<evidence type="ECO:0000313" key="3">
    <source>
        <dbReference type="Proteomes" id="UP000789570"/>
    </source>
</evidence>
<feature type="region of interest" description="Disordered" evidence="1">
    <location>
        <begin position="1"/>
        <end position="38"/>
    </location>
</feature>
<accession>A0A9N9NTB5</accession>
<name>A0A9N9NTB5_9GLOM</name>
<sequence length="114" mass="12686">LDNQQETKGILRFRVGSSETIRGGPQKPSASTKYRQSTRTAFGVPAQQTAELPVRAGSGFMLFLGINSFKPPVRFYRTPKDLPPLSKELIEITHGLCLGDINVQKRTIHREFSA</sequence>